<feature type="compositionally biased region" description="Basic and acidic residues" evidence="5">
    <location>
        <begin position="258"/>
        <end position="273"/>
    </location>
</feature>
<feature type="compositionally biased region" description="Pro residues" evidence="5">
    <location>
        <begin position="218"/>
        <end position="229"/>
    </location>
</feature>
<proteinExistence type="predicted"/>
<evidence type="ECO:0000313" key="6">
    <source>
        <dbReference type="EMBL" id="RKP29677.1"/>
    </source>
</evidence>
<name>A0A4P9ZA71_9ASCO</name>
<dbReference type="InterPro" id="IPR041913">
    <property type="entry name" value="POLD3_sf"/>
</dbReference>
<gene>
    <name evidence="6" type="ORF">METBISCDRAFT_18092</name>
</gene>
<comment type="subcellular location">
    <subcellularLocation>
        <location evidence="1">Nucleus</location>
    </subcellularLocation>
</comment>
<dbReference type="GO" id="GO:0006271">
    <property type="term" value="P:DNA strand elongation involved in DNA replication"/>
    <property type="evidence" value="ECO:0007669"/>
    <property type="project" value="TreeGrafter"/>
</dbReference>
<dbReference type="GO" id="GO:0043625">
    <property type="term" value="C:delta DNA polymerase complex"/>
    <property type="evidence" value="ECO:0007669"/>
    <property type="project" value="InterPro"/>
</dbReference>
<feature type="region of interest" description="Disordered" evidence="5">
    <location>
        <begin position="257"/>
        <end position="281"/>
    </location>
</feature>
<dbReference type="GO" id="GO:0006297">
    <property type="term" value="P:nucleotide-excision repair, DNA gap filling"/>
    <property type="evidence" value="ECO:0007669"/>
    <property type="project" value="TreeGrafter"/>
</dbReference>
<reference evidence="7" key="1">
    <citation type="journal article" date="2018" name="Nat. Microbiol.">
        <title>Leveraging single-cell genomics to expand the fungal tree of life.</title>
        <authorList>
            <person name="Ahrendt S.R."/>
            <person name="Quandt C.A."/>
            <person name="Ciobanu D."/>
            <person name="Clum A."/>
            <person name="Salamov A."/>
            <person name="Andreopoulos B."/>
            <person name="Cheng J.F."/>
            <person name="Woyke T."/>
            <person name="Pelin A."/>
            <person name="Henrissat B."/>
            <person name="Reynolds N.K."/>
            <person name="Benny G.L."/>
            <person name="Smith M.E."/>
            <person name="James T.Y."/>
            <person name="Grigoriev I.V."/>
        </authorList>
    </citation>
    <scope>NUCLEOTIDE SEQUENCE [LARGE SCALE GENOMIC DNA]</scope>
    <source>
        <strain evidence="7">Baker2002</strain>
    </source>
</reference>
<dbReference type="AlphaFoldDB" id="A0A4P9ZA71"/>
<evidence type="ECO:0000256" key="3">
    <source>
        <dbReference type="ARBA" id="ARBA00022705"/>
    </source>
</evidence>
<dbReference type="GO" id="GO:1904161">
    <property type="term" value="P:DNA synthesis involved in UV-damage excision repair"/>
    <property type="evidence" value="ECO:0007669"/>
    <property type="project" value="TreeGrafter"/>
</dbReference>
<evidence type="ECO:0000256" key="4">
    <source>
        <dbReference type="ARBA" id="ARBA00023242"/>
    </source>
</evidence>
<evidence type="ECO:0000313" key="7">
    <source>
        <dbReference type="Proteomes" id="UP000268321"/>
    </source>
</evidence>
<protein>
    <recommendedName>
        <fullName evidence="2">DNA polymerase delta subunit 3</fullName>
    </recommendedName>
</protein>
<feature type="region of interest" description="Disordered" evidence="5">
    <location>
        <begin position="334"/>
        <end position="455"/>
    </location>
</feature>
<dbReference type="Proteomes" id="UP000268321">
    <property type="component" value="Unassembled WGS sequence"/>
</dbReference>
<feature type="region of interest" description="Disordered" evidence="5">
    <location>
        <begin position="1"/>
        <end position="21"/>
    </location>
</feature>
<keyword evidence="3" id="KW-0235">DNA replication</keyword>
<accession>A0A4P9ZA71</accession>
<dbReference type="Gene3D" id="3.90.1030.20">
    <property type="entry name" value="DNA polymerase delta, p66 (Cdc27) subunit, wHTH domain"/>
    <property type="match status" value="1"/>
</dbReference>
<feature type="compositionally biased region" description="Acidic residues" evidence="5">
    <location>
        <begin position="342"/>
        <end position="356"/>
    </location>
</feature>
<feature type="compositionally biased region" description="Polar residues" evidence="5">
    <location>
        <begin position="426"/>
        <end position="436"/>
    </location>
</feature>
<dbReference type="InterPro" id="IPR019038">
    <property type="entry name" value="POLD3"/>
</dbReference>
<keyword evidence="7" id="KW-1185">Reference proteome</keyword>
<feature type="compositionally biased region" description="Low complexity" evidence="5">
    <location>
        <begin position="378"/>
        <end position="387"/>
    </location>
</feature>
<organism evidence="6 7">
    <name type="scientific">Metschnikowia bicuspidata</name>
    <dbReference type="NCBI Taxonomy" id="27322"/>
    <lineage>
        <taxon>Eukaryota</taxon>
        <taxon>Fungi</taxon>
        <taxon>Dikarya</taxon>
        <taxon>Ascomycota</taxon>
        <taxon>Saccharomycotina</taxon>
        <taxon>Pichiomycetes</taxon>
        <taxon>Metschnikowiaceae</taxon>
        <taxon>Metschnikowia</taxon>
    </lineage>
</organism>
<dbReference type="PANTHER" id="PTHR17598">
    <property type="entry name" value="DNA POLYMERASE DELTA SUBUNIT 3"/>
    <property type="match status" value="1"/>
</dbReference>
<feature type="region of interest" description="Disordered" evidence="5">
    <location>
        <begin position="205"/>
        <end position="240"/>
    </location>
</feature>
<keyword evidence="4" id="KW-0539">Nucleus</keyword>
<dbReference type="GO" id="GO:0003887">
    <property type="term" value="F:DNA-directed DNA polymerase activity"/>
    <property type="evidence" value="ECO:0007669"/>
    <property type="project" value="TreeGrafter"/>
</dbReference>
<evidence type="ECO:0000256" key="1">
    <source>
        <dbReference type="ARBA" id="ARBA00004123"/>
    </source>
</evidence>
<sequence length="455" mass="50166">MNSIVRHCRKKAPAASRKRTTRKASFTPLAVPFCPALPQVASPPAPHIGAPRIHAHHRVLAPMTMDFAEKEIEYIAERLETHQLTYHTVARALALPIAHSKRLLAEYYKINRKTLSASFVATGRRDDAHMVRLFETEADLHDNVALAFDHLLTVHIYSLQLEKNALTDVDVALEELRHPVDLAALPKYRKLGLIEGPELVKAAHTVKPPKGAETAPQAPKPRQQPPKQPAVPEKKPGLVYESRKTAAKSSLLSNYVSRKSENIAKPRAPDEPKQTYQYKSRKLELTEPKERVVLANMDEDGPDEVSTESVKPAAASTDLNCLFFGDDLTDDGDAAAALKQDAEDESQPIVADEETETEPRPVIAPTVPEDSILRVFTSAASENELANAPPPAPPQETTVDEDGYFTLYKQAEPESRPAKKARVTPSAVTTTKTSKNARGDDKKKQASLMSFFGNR</sequence>
<dbReference type="EMBL" id="ML004478">
    <property type="protein sequence ID" value="RKP29677.1"/>
    <property type="molecule type" value="Genomic_DNA"/>
</dbReference>
<evidence type="ECO:0000256" key="5">
    <source>
        <dbReference type="SAM" id="MobiDB-lite"/>
    </source>
</evidence>
<dbReference type="OrthoDB" id="514823at2759"/>
<dbReference type="PANTHER" id="PTHR17598:SF13">
    <property type="entry name" value="DNA POLYMERASE DELTA SUBUNIT 3"/>
    <property type="match status" value="1"/>
</dbReference>
<evidence type="ECO:0000256" key="2">
    <source>
        <dbReference type="ARBA" id="ARBA00017589"/>
    </source>
</evidence>